<dbReference type="SUPFAM" id="SSF55073">
    <property type="entry name" value="Nucleotide cyclase"/>
    <property type="match status" value="1"/>
</dbReference>
<reference evidence="5 6" key="1">
    <citation type="submission" date="2021-11" db="EMBL/GenBank/DDBJ databases">
        <authorList>
            <person name="Liang Q."/>
            <person name="Mou H."/>
            <person name="Liu Z."/>
        </authorList>
    </citation>
    <scope>NUCLEOTIDE SEQUENCE [LARGE SCALE GENOMIC DNA]</scope>
    <source>
        <strain evidence="5 6">CHU3</strain>
    </source>
</reference>
<sequence length="769" mass="84669">MQPADPDADRDADTAQARRALRLVAEAAWAAATQAEAAALGPQSASSELLHELQVHKIELEMQNGALREAKRAMEASRDRFAELYEFAPVGYLLLGENELIEEANLSAVKLLGQERRLLLGRSFIAWVAPAQQVAWRGLCLRLRRAGEGQEFERREQIELLLQRRDGSQFLAHLECGQRPREGPQARAGLAVLISDVSALRASEARLRLSDAALGAITEGVHITDPDGRLCSVNAGFEAITGYSAAEAIGRKPSFLQGPDSDPKTIAEIRRSLRERRQFIGEILNYRKDGKAFWSELTISPLLDAQGQLTHFVGVSRDISERKRSAAEIQHLAFHDALTQLPNRRLLQLHMEQALAASVDSGQYSALFFLDLDKFKELNDSRGHDMGDLLLVGVAQRLREALRKQDTVSRQGGDEFVLLVRDLGSNQAQAAKAAGLIGSSLPGLLAPPFDLEGFKYHCKASIGAALFRAPDTVAELLKHADLALYEAKSAGRDRLRFFDPAMQLAQDQRMVLETELRLATELGQWRLYYQPQVDAGRRMVGVEALLRWQHPRLGLLLPDDFIGLAEDSGLILPIGLWVLQTACAQLKSWEADPRTAGLQMAVNVSAMQFRQIDFVAQIKALLAVSACRPERLKLELTESLALDDIGDTIDTMLALKGLGLHFSMDDFGTGHASLNYLAQLPLDQLKIDKSFVAKLPGLAKDETIARAIITMGLGLNMSVIAEGVETEAQRDFLGTQGCDECQGFLFSRPLPIDALQDYLDEEAEPEPTA</sequence>
<comment type="caution">
    <text evidence="5">The sequence shown here is derived from an EMBL/GenBank/DDBJ whole genome shotgun (WGS) entry which is preliminary data.</text>
</comment>
<dbReference type="PANTHER" id="PTHR44757:SF2">
    <property type="entry name" value="BIOFILM ARCHITECTURE MAINTENANCE PROTEIN MBAA"/>
    <property type="match status" value="1"/>
</dbReference>
<dbReference type="Pfam" id="PF00990">
    <property type="entry name" value="GGDEF"/>
    <property type="match status" value="1"/>
</dbReference>
<dbReference type="NCBIfam" id="TIGR00254">
    <property type="entry name" value="GGDEF"/>
    <property type="match status" value="1"/>
</dbReference>
<dbReference type="PROSITE" id="PS50112">
    <property type="entry name" value="PAS"/>
    <property type="match status" value="1"/>
</dbReference>
<dbReference type="Gene3D" id="3.30.70.270">
    <property type="match status" value="1"/>
</dbReference>
<dbReference type="Pfam" id="PF13426">
    <property type="entry name" value="PAS_9"/>
    <property type="match status" value="2"/>
</dbReference>
<dbReference type="InterPro" id="IPR000014">
    <property type="entry name" value="PAS"/>
</dbReference>
<dbReference type="CDD" id="cd00130">
    <property type="entry name" value="PAS"/>
    <property type="match status" value="2"/>
</dbReference>
<keyword evidence="6" id="KW-1185">Reference proteome</keyword>
<dbReference type="Gene3D" id="3.30.450.20">
    <property type="entry name" value="PAS domain"/>
    <property type="match status" value="2"/>
</dbReference>
<dbReference type="PROSITE" id="PS50113">
    <property type="entry name" value="PAC"/>
    <property type="match status" value="1"/>
</dbReference>
<evidence type="ECO:0000313" key="5">
    <source>
        <dbReference type="EMBL" id="MCV2368921.1"/>
    </source>
</evidence>
<dbReference type="Proteomes" id="UP001209701">
    <property type="component" value="Unassembled WGS sequence"/>
</dbReference>
<evidence type="ECO:0000259" key="2">
    <source>
        <dbReference type="PROSITE" id="PS50113"/>
    </source>
</evidence>
<dbReference type="Gene3D" id="3.20.20.450">
    <property type="entry name" value="EAL domain"/>
    <property type="match status" value="1"/>
</dbReference>
<dbReference type="EMBL" id="JAJIRN010000005">
    <property type="protein sequence ID" value="MCV2368921.1"/>
    <property type="molecule type" value="Genomic_DNA"/>
</dbReference>
<accession>A0ABT2YFT7</accession>
<dbReference type="SMART" id="SM00267">
    <property type="entry name" value="GGDEF"/>
    <property type="match status" value="1"/>
</dbReference>
<dbReference type="SMART" id="SM00091">
    <property type="entry name" value="PAS"/>
    <property type="match status" value="2"/>
</dbReference>
<dbReference type="CDD" id="cd01948">
    <property type="entry name" value="EAL"/>
    <property type="match status" value="1"/>
</dbReference>
<feature type="domain" description="EAL" evidence="3">
    <location>
        <begin position="509"/>
        <end position="763"/>
    </location>
</feature>
<evidence type="ECO:0000259" key="1">
    <source>
        <dbReference type="PROSITE" id="PS50112"/>
    </source>
</evidence>
<dbReference type="PROSITE" id="PS50883">
    <property type="entry name" value="EAL"/>
    <property type="match status" value="1"/>
</dbReference>
<dbReference type="InterPro" id="IPR035919">
    <property type="entry name" value="EAL_sf"/>
</dbReference>
<feature type="domain" description="PAC" evidence="2">
    <location>
        <begin position="277"/>
        <end position="331"/>
    </location>
</feature>
<dbReference type="InterPro" id="IPR000700">
    <property type="entry name" value="PAS-assoc_C"/>
</dbReference>
<dbReference type="SMART" id="SM00086">
    <property type="entry name" value="PAC"/>
    <property type="match status" value="2"/>
</dbReference>
<dbReference type="CDD" id="cd01949">
    <property type="entry name" value="GGDEF"/>
    <property type="match status" value="1"/>
</dbReference>
<organism evidence="5 6">
    <name type="scientific">Roseateles oligotrophus</name>
    <dbReference type="NCBI Taxonomy" id="1769250"/>
    <lineage>
        <taxon>Bacteria</taxon>
        <taxon>Pseudomonadati</taxon>
        <taxon>Pseudomonadota</taxon>
        <taxon>Betaproteobacteria</taxon>
        <taxon>Burkholderiales</taxon>
        <taxon>Sphaerotilaceae</taxon>
        <taxon>Roseateles</taxon>
    </lineage>
</organism>
<feature type="domain" description="GGDEF" evidence="4">
    <location>
        <begin position="363"/>
        <end position="500"/>
    </location>
</feature>
<evidence type="ECO:0000259" key="4">
    <source>
        <dbReference type="PROSITE" id="PS50887"/>
    </source>
</evidence>
<name>A0ABT2YFT7_9BURK</name>
<evidence type="ECO:0000313" key="6">
    <source>
        <dbReference type="Proteomes" id="UP001209701"/>
    </source>
</evidence>
<dbReference type="RefSeq" id="WP_263571514.1">
    <property type="nucleotide sequence ID" value="NZ_JAJIRN010000005.1"/>
</dbReference>
<dbReference type="InterPro" id="IPR052155">
    <property type="entry name" value="Biofilm_reg_signaling"/>
</dbReference>
<dbReference type="PROSITE" id="PS50887">
    <property type="entry name" value="GGDEF"/>
    <property type="match status" value="1"/>
</dbReference>
<dbReference type="InterPro" id="IPR001633">
    <property type="entry name" value="EAL_dom"/>
</dbReference>
<dbReference type="Pfam" id="PF00563">
    <property type="entry name" value="EAL"/>
    <property type="match status" value="1"/>
</dbReference>
<dbReference type="SUPFAM" id="SSF55785">
    <property type="entry name" value="PYP-like sensor domain (PAS domain)"/>
    <property type="match status" value="2"/>
</dbReference>
<dbReference type="InterPro" id="IPR029787">
    <property type="entry name" value="Nucleotide_cyclase"/>
</dbReference>
<feature type="domain" description="PAS" evidence="1">
    <location>
        <begin position="213"/>
        <end position="276"/>
    </location>
</feature>
<evidence type="ECO:0000259" key="3">
    <source>
        <dbReference type="PROSITE" id="PS50883"/>
    </source>
</evidence>
<dbReference type="NCBIfam" id="TIGR00229">
    <property type="entry name" value="sensory_box"/>
    <property type="match status" value="2"/>
</dbReference>
<proteinExistence type="predicted"/>
<dbReference type="SMART" id="SM00052">
    <property type="entry name" value="EAL"/>
    <property type="match status" value="1"/>
</dbReference>
<dbReference type="SUPFAM" id="SSF141868">
    <property type="entry name" value="EAL domain-like"/>
    <property type="match status" value="1"/>
</dbReference>
<protein>
    <submittedName>
        <fullName evidence="5">EAL domain-containing protein</fullName>
    </submittedName>
</protein>
<dbReference type="InterPro" id="IPR035965">
    <property type="entry name" value="PAS-like_dom_sf"/>
</dbReference>
<gene>
    <name evidence="5" type="ORF">LNV07_12600</name>
</gene>
<dbReference type="InterPro" id="IPR000160">
    <property type="entry name" value="GGDEF_dom"/>
</dbReference>
<dbReference type="InterPro" id="IPR043128">
    <property type="entry name" value="Rev_trsase/Diguanyl_cyclase"/>
</dbReference>
<dbReference type="PANTHER" id="PTHR44757">
    <property type="entry name" value="DIGUANYLATE CYCLASE DGCP"/>
    <property type="match status" value="1"/>
</dbReference>
<dbReference type="InterPro" id="IPR001610">
    <property type="entry name" value="PAC"/>
</dbReference>